<keyword evidence="2" id="KW-0732">Signal</keyword>
<dbReference type="AlphaFoldDB" id="A0A5D0HKM1"/>
<dbReference type="SUPFAM" id="SSF53474">
    <property type="entry name" value="alpha/beta-Hydrolases"/>
    <property type="match status" value="1"/>
</dbReference>
<keyword evidence="1" id="KW-0472">Membrane</keyword>
<name>A0A5D0HKM1_9FLAO</name>
<organism evidence="3 4">
    <name type="scientific">Seonamhaeicola marinus</name>
    <dbReference type="NCBI Taxonomy" id="1912246"/>
    <lineage>
        <taxon>Bacteria</taxon>
        <taxon>Pseudomonadati</taxon>
        <taxon>Bacteroidota</taxon>
        <taxon>Flavobacteriia</taxon>
        <taxon>Flavobacteriales</taxon>
        <taxon>Flavobacteriaceae</taxon>
    </lineage>
</organism>
<protein>
    <recommendedName>
        <fullName evidence="5">Alpha/beta hydrolase</fullName>
    </recommendedName>
</protein>
<dbReference type="InterPro" id="IPR029058">
    <property type="entry name" value="AB_hydrolase_fold"/>
</dbReference>
<keyword evidence="1" id="KW-1133">Transmembrane helix</keyword>
<comment type="caution">
    <text evidence="3">The sequence shown here is derived from an EMBL/GenBank/DDBJ whole genome shotgun (WGS) entry which is preliminary data.</text>
</comment>
<evidence type="ECO:0008006" key="5">
    <source>
        <dbReference type="Google" id="ProtNLM"/>
    </source>
</evidence>
<dbReference type="RefSeq" id="WP_148544930.1">
    <property type="nucleotide sequence ID" value="NZ_VSDQ01000718.1"/>
</dbReference>
<dbReference type="OrthoDB" id="1163128at2"/>
<dbReference type="Proteomes" id="UP000323930">
    <property type="component" value="Unassembled WGS sequence"/>
</dbReference>
<evidence type="ECO:0000313" key="4">
    <source>
        <dbReference type="Proteomes" id="UP000323930"/>
    </source>
</evidence>
<sequence length="303" mass="33549">MKKTILKITKSQLFYFNSSTILAVMFAFITFSCSNDDGEKAPVIADDIAQEIKDLIFYKGDKKAPTVLINVQGGPASELDESTLDWLTETFNTTGILTVTVHQVQTKNANLLFGDEMTLNDAVGFNAESVEMLYKTIKYFKDEGRTVYVVGASFGAFITQELIAKKGIDVADNFLIISGRLDINDVFWQGLADGRNAEFENGVTPIVAPEPFNSTFNRNEARLFAGIIKNRYTQEFNPIARLSNLTYIYGKTDEAVGSLTDAEVAFLESKNANILSGNGGHDQPFERFIERGFSEAFGIESLQ</sequence>
<evidence type="ECO:0000313" key="3">
    <source>
        <dbReference type="EMBL" id="TYA71944.1"/>
    </source>
</evidence>
<feature type="transmembrane region" description="Helical" evidence="1">
    <location>
        <begin position="12"/>
        <end position="31"/>
    </location>
</feature>
<dbReference type="EMBL" id="VSDQ01000718">
    <property type="protein sequence ID" value="TYA71944.1"/>
    <property type="molecule type" value="Genomic_DNA"/>
</dbReference>
<keyword evidence="4" id="KW-1185">Reference proteome</keyword>
<proteinExistence type="predicted"/>
<gene>
    <name evidence="3" type="ORF">FUA24_20565</name>
</gene>
<dbReference type="Gene3D" id="3.40.50.1820">
    <property type="entry name" value="alpha/beta hydrolase"/>
    <property type="match status" value="1"/>
</dbReference>
<accession>A0A5D0HKM1</accession>
<feature type="signal peptide" evidence="2">
    <location>
        <begin position="1"/>
        <end position="23"/>
    </location>
</feature>
<keyword evidence="1" id="KW-0812">Transmembrane</keyword>
<dbReference type="PROSITE" id="PS51257">
    <property type="entry name" value="PROKAR_LIPOPROTEIN"/>
    <property type="match status" value="1"/>
</dbReference>
<evidence type="ECO:0000256" key="1">
    <source>
        <dbReference type="SAM" id="Phobius"/>
    </source>
</evidence>
<evidence type="ECO:0000256" key="2">
    <source>
        <dbReference type="SAM" id="SignalP"/>
    </source>
</evidence>
<feature type="chain" id="PRO_5022998628" description="Alpha/beta hydrolase" evidence="2">
    <location>
        <begin position="24"/>
        <end position="303"/>
    </location>
</feature>
<reference evidence="3 4" key="1">
    <citation type="submission" date="2019-08" db="EMBL/GenBank/DDBJ databases">
        <title>Seonamhaeicola sediminis sp. nov., isolated from marine sediment.</title>
        <authorList>
            <person name="Cao W.R."/>
        </authorList>
    </citation>
    <scope>NUCLEOTIDE SEQUENCE [LARGE SCALE GENOMIC DNA]</scope>
    <source>
        <strain evidence="3 4">B011</strain>
    </source>
</reference>